<evidence type="ECO:0000313" key="5">
    <source>
        <dbReference type="RefSeq" id="XP_006563697.2"/>
    </source>
</evidence>
<dbReference type="SUPFAM" id="SSF51069">
    <property type="entry name" value="Carbonic anhydrase"/>
    <property type="match status" value="1"/>
</dbReference>
<evidence type="ECO:0000313" key="4">
    <source>
        <dbReference type="Proteomes" id="UP000005203"/>
    </source>
</evidence>
<sequence>MRYMDYFADREQNIRSSGLPVTGQSPINLDDRLVRERKYPPLVLNGHWLNEGEAKMINNGQTAKITLSGNRIPSTICGGPLVDDVYEFESAHFHWGEDNCNGAEHTINNTWYSMEGHVIHWNRKYHTMEECFRHKDGFCILAYLFLVQPGCCNCINPQLERITENLKDIVDTEMETKIPPNSLAWMRWATYCSRYYTYSGSFNVADYPECATWIVFPVVIPVRASEIQEFRKLRDKDGKCIKSNCREIQLLKCRQIYLAVPS</sequence>
<dbReference type="PROSITE" id="PS51144">
    <property type="entry name" value="ALPHA_CA_2"/>
    <property type="match status" value="1"/>
</dbReference>
<reference evidence="5" key="2">
    <citation type="submission" date="2025-04" db="UniProtKB">
        <authorList>
            <consortium name="RefSeq"/>
        </authorList>
    </citation>
    <scope>IDENTIFICATION</scope>
    <source>
        <strain evidence="5">DH4</strain>
        <tissue evidence="5">Whole body</tissue>
    </source>
</reference>
<dbReference type="SMART" id="SM01057">
    <property type="entry name" value="Carb_anhydrase"/>
    <property type="match status" value="1"/>
</dbReference>
<dbReference type="Pfam" id="PF00194">
    <property type="entry name" value="Carb_anhydrase"/>
    <property type="match status" value="1"/>
</dbReference>
<dbReference type="InterPro" id="IPR023561">
    <property type="entry name" value="Carbonic_anhydrase_a-class"/>
</dbReference>
<dbReference type="Proteomes" id="UP000005203">
    <property type="component" value="Linkage group LG15"/>
</dbReference>
<dbReference type="AlphaFoldDB" id="A0A7M7LN62"/>
<gene>
    <name evidence="5" type="primary">LOC100576224</name>
</gene>
<dbReference type="GO" id="GO:0008270">
    <property type="term" value="F:zinc ion binding"/>
    <property type="evidence" value="ECO:0007669"/>
    <property type="project" value="InterPro"/>
</dbReference>
<dbReference type="CDD" id="cd00326">
    <property type="entry name" value="alpha_CA"/>
    <property type="match status" value="1"/>
</dbReference>
<evidence type="ECO:0000256" key="1">
    <source>
        <dbReference type="ARBA" id="ARBA00010718"/>
    </source>
</evidence>
<evidence type="ECO:0000313" key="3">
    <source>
        <dbReference type="EnsemblMetazoa" id="XP_006563697"/>
    </source>
</evidence>
<comment type="similarity">
    <text evidence="1">Belongs to the alpha-carbonic anhydrase family.</text>
</comment>
<dbReference type="InterPro" id="IPR001148">
    <property type="entry name" value="CA_dom"/>
</dbReference>
<dbReference type="PANTHER" id="PTHR18952">
    <property type="entry name" value="CARBONIC ANHYDRASE"/>
    <property type="match status" value="1"/>
</dbReference>
<proteinExistence type="inferred from homology"/>
<dbReference type="InterPro" id="IPR036398">
    <property type="entry name" value="CA_dom_sf"/>
</dbReference>
<reference evidence="3" key="1">
    <citation type="submission" date="2021-01" db="UniProtKB">
        <authorList>
            <consortium name="EnsemblMetazoa"/>
        </authorList>
    </citation>
    <scope>IDENTIFICATION</scope>
    <source>
        <strain evidence="3">DH4</strain>
    </source>
</reference>
<name>A0A7M7LN62_APIME</name>
<protein>
    <submittedName>
        <fullName evidence="5">Carbonic anhydrase 2 isoform X2</fullName>
    </submittedName>
</protein>
<keyword evidence="4" id="KW-1185">Reference proteome</keyword>
<dbReference type="EnsemblMetazoa" id="XM_006563634">
    <property type="protein sequence ID" value="XP_006563697"/>
    <property type="gene ID" value="LOC100576224"/>
</dbReference>
<accession>A0A8B6Z245</accession>
<organism evidence="3">
    <name type="scientific">Apis mellifera</name>
    <name type="common">Honeybee</name>
    <dbReference type="NCBI Taxonomy" id="7460"/>
    <lineage>
        <taxon>Eukaryota</taxon>
        <taxon>Metazoa</taxon>
        <taxon>Ecdysozoa</taxon>
        <taxon>Arthropoda</taxon>
        <taxon>Hexapoda</taxon>
        <taxon>Insecta</taxon>
        <taxon>Pterygota</taxon>
        <taxon>Neoptera</taxon>
        <taxon>Endopterygota</taxon>
        <taxon>Hymenoptera</taxon>
        <taxon>Apocrita</taxon>
        <taxon>Aculeata</taxon>
        <taxon>Apoidea</taxon>
        <taxon>Anthophila</taxon>
        <taxon>Apidae</taxon>
        <taxon>Apis</taxon>
    </lineage>
</organism>
<dbReference type="GO" id="GO:0005737">
    <property type="term" value="C:cytoplasm"/>
    <property type="evidence" value="ECO:0007669"/>
    <property type="project" value="TreeGrafter"/>
</dbReference>
<dbReference type="PANTHER" id="PTHR18952:SF124">
    <property type="entry name" value="CARBONIC ANHYDRASE 7"/>
    <property type="match status" value="1"/>
</dbReference>
<dbReference type="OrthoDB" id="429145at2759"/>
<dbReference type="RefSeq" id="XP_006563697.2">
    <property type="nucleotide sequence ID" value="XM_006563634.3"/>
</dbReference>
<feature type="domain" description="Alpha-carbonic anhydrase" evidence="2">
    <location>
        <begin position="1"/>
        <end position="260"/>
    </location>
</feature>
<dbReference type="KEGG" id="ame:100576224"/>
<dbReference type="Gene3D" id="3.10.200.10">
    <property type="entry name" value="Alpha carbonic anhydrase"/>
    <property type="match status" value="1"/>
</dbReference>
<accession>A0A7M7LN62</accession>
<dbReference type="GeneID" id="100576224"/>
<dbReference type="GO" id="GO:0004089">
    <property type="term" value="F:carbonate dehydratase activity"/>
    <property type="evidence" value="ECO:0007669"/>
    <property type="project" value="InterPro"/>
</dbReference>
<evidence type="ECO:0000259" key="2">
    <source>
        <dbReference type="PROSITE" id="PS51144"/>
    </source>
</evidence>